<evidence type="ECO:0000256" key="4">
    <source>
        <dbReference type="ARBA" id="ARBA00023136"/>
    </source>
</evidence>
<proteinExistence type="predicted"/>
<feature type="transmembrane region" description="Helical" evidence="5">
    <location>
        <begin position="132"/>
        <end position="150"/>
    </location>
</feature>
<evidence type="ECO:0000256" key="5">
    <source>
        <dbReference type="SAM" id="Phobius"/>
    </source>
</evidence>
<evidence type="ECO:0000259" key="6">
    <source>
        <dbReference type="PROSITE" id="PS50850"/>
    </source>
</evidence>
<keyword evidence="4 5" id="KW-0472">Membrane</keyword>
<dbReference type="AlphaFoldDB" id="A0A167FD19"/>
<feature type="transmembrane region" description="Helical" evidence="5">
    <location>
        <begin position="221"/>
        <end position="240"/>
    </location>
</feature>
<dbReference type="SUPFAM" id="SSF103473">
    <property type="entry name" value="MFS general substrate transporter"/>
    <property type="match status" value="1"/>
</dbReference>
<dbReference type="RefSeq" id="XP_018737618.1">
    <property type="nucleotide sequence ID" value="XM_018879730.1"/>
</dbReference>
<accession>A0A167FD19</accession>
<dbReference type="GO" id="GO:0022857">
    <property type="term" value="F:transmembrane transporter activity"/>
    <property type="evidence" value="ECO:0007669"/>
    <property type="project" value="InterPro"/>
</dbReference>
<evidence type="ECO:0000256" key="2">
    <source>
        <dbReference type="ARBA" id="ARBA00022692"/>
    </source>
</evidence>
<feature type="transmembrane region" description="Helical" evidence="5">
    <location>
        <begin position="102"/>
        <end position="120"/>
    </location>
</feature>
<gene>
    <name evidence="7" type="primary">HOL1</name>
    <name evidence="7" type="ORF">AWJ20_2763</name>
</gene>
<feature type="transmembrane region" description="Helical" evidence="5">
    <location>
        <begin position="323"/>
        <end position="346"/>
    </location>
</feature>
<feature type="transmembrane region" description="Helical" evidence="5">
    <location>
        <begin position="473"/>
        <end position="492"/>
    </location>
</feature>
<protein>
    <submittedName>
        <fullName evidence="7">Hol1p</fullName>
    </submittedName>
</protein>
<dbReference type="PANTHER" id="PTHR23502:SF149">
    <property type="entry name" value="TRANSPORTER, PUTATIVE-RELATED"/>
    <property type="match status" value="1"/>
</dbReference>
<dbReference type="OrthoDB" id="5215911at2759"/>
<feature type="transmembrane region" description="Helical" evidence="5">
    <location>
        <begin position="504"/>
        <end position="525"/>
    </location>
</feature>
<dbReference type="InterPro" id="IPR011701">
    <property type="entry name" value="MFS"/>
</dbReference>
<dbReference type="PANTHER" id="PTHR23502">
    <property type="entry name" value="MAJOR FACILITATOR SUPERFAMILY"/>
    <property type="match status" value="1"/>
</dbReference>
<dbReference type="GO" id="GO:0005886">
    <property type="term" value="C:plasma membrane"/>
    <property type="evidence" value="ECO:0007669"/>
    <property type="project" value="TreeGrafter"/>
</dbReference>
<reference evidence="7 8" key="1">
    <citation type="submission" date="2016-02" db="EMBL/GenBank/DDBJ databases">
        <title>Complete genome sequence and transcriptome regulation of the pentose utilising yeast Sugiyamaella lignohabitans.</title>
        <authorList>
            <person name="Bellasio M."/>
            <person name="Peymann A."/>
            <person name="Valli M."/>
            <person name="Sipitzky M."/>
            <person name="Graf A."/>
            <person name="Sauer M."/>
            <person name="Marx H."/>
            <person name="Mattanovich D."/>
        </authorList>
    </citation>
    <scope>NUCLEOTIDE SEQUENCE [LARGE SCALE GENOMIC DNA]</scope>
    <source>
        <strain evidence="7 8">CBS 10342</strain>
    </source>
</reference>
<dbReference type="Gene3D" id="1.20.1250.20">
    <property type="entry name" value="MFS general substrate transporter like domains"/>
    <property type="match status" value="1"/>
</dbReference>
<name>A0A167FD19_9ASCO</name>
<keyword evidence="3 5" id="KW-1133">Transmembrane helix</keyword>
<keyword evidence="8" id="KW-1185">Reference proteome</keyword>
<dbReference type="PROSITE" id="PS50850">
    <property type="entry name" value="MFS"/>
    <property type="match status" value="1"/>
</dbReference>
<feature type="transmembrane region" description="Helical" evidence="5">
    <location>
        <begin position="409"/>
        <end position="430"/>
    </location>
</feature>
<dbReference type="KEGG" id="slb:AWJ20_2763"/>
<sequence length="541" mass="60465">MSNQVSTRIQAEAIHELEIDMPPGTELMRDTTHIHLTKSHNSVLVPQPSNDINDPLNWSKKWKFILMVGQFLTAMVHQIGGLSVAPQVPYYMETYDRSLNDVLNFIGIYIITTGLSTIFWVGASTKVGRRPILLTSCGLGIFVALWRALATSYRSQMAAAAIHGIASGPAQTVSGQLVSDVMFLHERGLYMGLFSFAFFAAMTIGPVIAGVMSERYGWRSFWWLDFGLYIFLFVWTLFLIPETKWNRSNNVMENSPDGVTEVSVKGSVDNSIEKVTSLNEDIIIVDEFLYKGSPSRKQFGISHLDRTARKRDMLRPFWVPFKLFFFPIVLWAGFVYSGSASIFLVVNLTQSDNFAASPYNFSSSSVGFTNFATLGGIFIGLVTSGPLSDWLCRWSTKRNNGIREPEMRLPALIPFALCQLLGIVIIALGYEYKWKWPIIVIIGYGLVGIQVASVTTIAATYAVDGYRAVTGDIFVLASLIKDLYAYGLSKWLPTWIQEVGYKTPILVALAVAFIPILLGVLLYFFGKSLRKLSRNSFVHDF</sequence>
<feature type="domain" description="Major facilitator superfamily (MFS) profile" evidence="6">
    <location>
        <begin position="62"/>
        <end position="530"/>
    </location>
</feature>
<dbReference type="Proteomes" id="UP000189580">
    <property type="component" value="Chromosome b"/>
</dbReference>
<dbReference type="EMBL" id="CP014503">
    <property type="protein sequence ID" value="ANB15141.1"/>
    <property type="molecule type" value="Genomic_DNA"/>
</dbReference>
<feature type="transmembrane region" description="Helical" evidence="5">
    <location>
        <begin position="366"/>
        <end position="388"/>
    </location>
</feature>
<keyword evidence="2 5" id="KW-0812">Transmembrane</keyword>
<evidence type="ECO:0000256" key="3">
    <source>
        <dbReference type="ARBA" id="ARBA00022989"/>
    </source>
</evidence>
<evidence type="ECO:0000313" key="8">
    <source>
        <dbReference type="Proteomes" id="UP000189580"/>
    </source>
</evidence>
<feature type="transmembrane region" description="Helical" evidence="5">
    <location>
        <begin position="189"/>
        <end position="209"/>
    </location>
</feature>
<feature type="transmembrane region" description="Helical" evidence="5">
    <location>
        <begin position="436"/>
        <end position="461"/>
    </location>
</feature>
<dbReference type="Pfam" id="PF07690">
    <property type="entry name" value="MFS_1"/>
    <property type="match status" value="1"/>
</dbReference>
<comment type="subcellular location">
    <subcellularLocation>
        <location evidence="1">Membrane</location>
        <topology evidence="1">Multi-pass membrane protein</topology>
    </subcellularLocation>
</comment>
<organism evidence="7 8">
    <name type="scientific">Sugiyamaella lignohabitans</name>
    <dbReference type="NCBI Taxonomy" id="796027"/>
    <lineage>
        <taxon>Eukaryota</taxon>
        <taxon>Fungi</taxon>
        <taxon>Dikarya</taxon>
        <taxon>Ascomycota</taxon>
        <taxon>Saccharomycotina</taxon>
        <taxon>Dipodascomycetes</taxon>
        <taxon>Dipodascales</taxon>
        <taxon>Trichomonascaceae</taxon>
        <taxon>Sugiyamaella</taxon>
    </lineage>
</organism>
<evidence type="ECO:0000313" key="7">
    <source>
        <dbReference type="EMBL" id="ANB15141.1"/>
    </source>
</evidence>
<evidence type="ECO:0000256" key="1">
    <source>
        <dbReference type="ARBA" id="ARBA00004141"/>
    </source>
</evidence>
<dbReference type="InterPro" id="IPR036259">
    <property type="entry name" value="MFS_trans_sf"/>
</dbReference>
<dbReference type="GeneID" id="30034710"/>
<dbReference type="InterPro" id="IPR020846">
    <property type="entry name" value="MFS_dom"/>
</dbReference>